<evidence type="ECO:0008006" key="5">
    <source>
        <dbReference type="Google" id="ProtNLM"/>
    </source>
</evidence>
<dbReference type="EMBL" id="KE361639">
    <property type="protein sequence ID" value="EPQ27495.1"/>
    <property type="molecule type" value="Genomic_DNA"/>
</dbReference>
<dbReference type="HOGENOM" id="CLU_2672137_0_0_1"/>
<evidence type="ECO:0000256" key="2">
    <source>
        <dbReference type="SAM" id="SignalP"/>
    </source>
</evidence>
<dbReference type="RefSeq" id="XP_007880753.1">
    <property type="nucleotide sequence ID" value="XM_007882562.1"/>
</dbReference>
<evidence type="ECO:0000256" key="1">
    <source>
        <dbReference type="SAM" id="MobiDB-lite"/>
    </source>
</evidence>
<accession>A0A061H690</accession>
<evidence type="ECO:0000313" key="4">
    <source>
        <dbReference type="Proteomes" id="UP000053664"/>
    </source>
</evidence>
<proteinExistence type="predicted"/>
<gene>
    <name evidence="3" type="ORF">PFL1_05033</name>
</gene>
<sequence length="75" mass="7869">MHSLNVFLALILVVILAGSNVEAAPLPWLTPGETTPINPTPPVNPPLYNAPLDGSNEEVPTPPPQPKGRAGPRES</sequence>
<keyword evidence="2" id="KW-0732">Signal</keyword>
<name>A0A061H690_9BASI</name>
<feature type="chain" id="PRO_5001599685" description="Secreted protein" evidence="2">
    <location>
        <begin position="24"/>
        <end position="75"/>
    </location>
</feature>
<feature type="region of interest" description="Disordered" evidence="1">
    <location>
        <begin position="25"/>
        <end position="75"/>
    </location>
</feature>
<evidence type="ECO:0000313" key="3">
    <source>
        <dbReference type="EMBL" id="EPQ27495.1"/>
    </source>
</evidence>
<feature type="signal peptide" evidence="2">
    <location>
        <begin position="1"/>
        <end position="23"/>
    </location>
</feature>
<dbReference type="GeneID" id="19319132"/>
<organism evidence="3 4">
    <name type="scientific">Pseudozyma flocculosa PF-1</name>
    <dbReference type="NCBI Taxonomy" id="1277687"/>
    <lineage>
        <taxon>Eukaryota</taxon>
        <taxon>Fungi</taxon>
        <taxon>Dikarya</taxon>
        <taxon>Basidiomycota</taxon>
        <taxon>Ustilaginomycotina</taxon>
        <taxon>Ustilaginomycetes</taxon>
        <taxon>Ustilaginales</taxon>
        <taxon>Ustilaginaceae</taxon>
        <taxon>Pseudozyma</taxon>
    </lineage>
</organism>
<dbReference type="Proteomes" id="UP000053664">
    <property type="component" value="Unassembled WGS sequence"/>
</dbReference>
<dbReference type="AlphaFoldDB" id="A0A061H690"/>
<protein>
    <recommendedName>
        <fullName evidence="5">Secreted protein</fullName>
    </recommendedName>
</protein>
<dbReference type="KEGG" id="pfp:PFL1_05033"/>
<reference evidence="3 4" key="1">
    <citation type="journal article" date="2013" name="Plant Cell">
        <title>The transition from a phytopathogenic smut ancestor to an anamorphic biocontrol agent deciphered by comparative whole-genome analysis.</title>
        <authorList>
            <person name="Lefebvre F."/>
            <person name="Joly D.L."/>
            <person name="Labbe C."/>
            <person name="Teichmann B."/>
            <person name="Linning R."/>
            <person name="Belzile F."/>
            <person name="Bakkeren G."/>
            <person name="Belanger R.R."/>
        </authorList>
    </citation>
    <scope>NUCLEOTIDE SEQUENCE [LARGE SCALE GENOMIC DNA]</scope>
    <source>
        <strain evidence="3 4">PF-1</strain>
    </source>
</reference>